<dbReference type="EMBL" id="SIHI01000001">
    <property type="protein sequence ID" value="TWT56927.1"/>
    <property type="molecule type" value="Genomic_DNA"/>
</dbReference>
<keyword evidence="3" id="KW-1185">Reference proteome</keyword>
<accession>A0A5C5X1N3</accession>
<sequence length="55" mass="6258">MNEREFVGGKTVGELKPFEQNGELTKTVQRRKKSSHCRNKPQCSQHSLSMLAGLR</sequence>
<evidence type="ECO:0000313" key="2">
    <source>
        <dbReference type="EMBL" id="TWT56927.1"/>
    </source>
</evidence>
<dbReference type="AlphaFoldDB" id="A0A5C5X1N3"/>
<dbReference type="Proteomes" id="UP000317243">
    <property type="component" value="Unassembled WGS sequence"/>
</dbReference>
<gene>
    <name evidence="2" type="ORF">KOR42_02830</name>
</gene>
<proteinExistence type="predicted"/>
<organism evidence="2 3">
    <name type="scientific">Thalassoglobus neptunius</name>
    <dbReference type="NCBI Taxonomy" id="1938619"/>
    <lineage>
        <taxon>Bacteria</taxon>
        <taxon>Pseudomonadati</taxon>
        <taxon>Planctomycetota</taxon>
        <taxon>Planctomycetia</taxon>
        <taxon>Planctomycetales</taxon>
        <taxon>Planctomycetaceae</taxon>
        <taxon>Thalassoglobus</taxon>
    </lineage>
</organism>
<protein>
    <submittedName>
        <fullName evidence="2">Uncharacterized protein</fullName>
    </submittedName>
</protein>
<feature type="compositionally biased region" description="Basic residues" evidence="1">
    <location>
        <begin position="28"/>
        <end position="39"/>
    </location>
</feature>
<reference evidence="2 3" key="1">
    <citation type="submission" date="2019-02" db="EMBL/GenBank/DDBJ databases">
        <title>Deep-cultivation of Planctomycetes and their phenomic and genomic characterization uncovers novel biology.</title>
        <authorList>
            <person name="Wiegand S."/>
            <person name="Jogler M."/>
            <person name="Boedeker C."/>
            <person name="Pinto D."/>
            <person name="Vollmers J."/>
            <person name="Rivas-Marin E."/>
            <person name="Kohn T."/>
            <person name="Peeters S.H."/>
            <person name="Heuer A."/>
            <person name="Rast P."/>
            <person name="Oberbeckmann S."/>
            <person name="Bunk B."/>
            <person name="Jeske O."/>
            <person name="Meyerdierks A."/>
            <person name="Storesund J.E."/>
            <person name="Kallscheuer N."/>
            <person name="Luecker S."/>
            <person name="Lage O.M."/>
            <person name="Pohl T."/>
            <person name="Merkel B.J."/>
            <person name="Hornburger P."/>
            <person name="Mueller R.-W."/>
            <person name="Bruemmer F."/>
            <person name="Labrenz M."/>
            <person name="Spormann A.M."/>
            <person name="Op Den Camp H."/>
            <person name="Overmann J."/>
            <person name="Amann R."/>
            <person name="Jetten M.S.M."/>
            <person name="Mascher T."/>
            <person name="Medema M.H."/>
            <person name="Devos D.P."/>
            <person name="Kaster A.-K."/>
            <person name="Ovreas L."/>
            <person name="Rohde M."/>
            <person name="Galperin M.Y."/>
            <person name="Jogler C."/>
        </authorList>
    </citation>
    <scope>NUCLEOTIDE SEQUENCE [LARGE SCALE GENOMIC DNA]</scope>
    <source>
        <strain evidence="2 3">KOR42</strain>
    </source>
</reference>
<evidence type="ECO:0000313" key="3">
    <source>
        <dbReference type="Proteomes" id="UP000317243"/>
    </source>
</evidence>
<name>A0A5C5X1N3_9PLAN</name>
<feature type="region of interest" description="Disordered" evidence="1">
    <location>
        <begin position="17"/>
        <end position="55"/>
    </location>
</feature>
<comment type="caution">
    <text evidence="2">The sequence shown here is derived from an EMBL/GenBank/DDBJ whole genome shotgun (WGS) entry which is preliminary data.</text>
</comment>
<evidence type="ECO:0000256" key="1">
    <source>
        <dbReference type="SAM" id="MobiDB-lite"/>
    </source>
</evidence>